<dbReference type="InterPro" id="IPR001054">
    <property type="entry name" value="A/G_cyclase"/>
</dbReference>
<evidence type="ECO:0000256" key="14">
    <source>
        <dbReference type="RuleBase" id="RU000405"/>
    </source>
</evidence>
<dbReference type="EMBL" id="CH940647">
    <property type="protein sequence ID" value="KRF84841.1"/>
    <property type="molecule type" value="Genomic_DNA"/>
</dbReference>
<dbReference type="SMR" id="A0A0Q9WJE1"/>
<organism evidence="17 18">
    <name type="scientific">Drosophila virilis</name>
    <name type="common">Fruit fly</name>
    <dbReference type="NCBI Taxonomy" id="7244"/>
    <lineage>
        <taxon>Eukaryota</taxon>
        <taxon>Metazoa</taxon>
        <taxon>Ecdysozoa</taxon>
        <taxon>Arthropoda</taxon>
        <taxon>Hexapoda</taxon>
        <taxon>Insecta</taxon>
        <taxon>Pterygota</taxon>
        <taxon>Neoptera</taxon>
        <taxon>Endopterygota</taxon>
        <taxon>Diptera</taxon>
        <taxon>Brachycera</taxon>
        <taxon>Muscomorpha</taxon>
        <taxon>Ephydroidea</taxon>
        <taxon>Drosophilidae</taxon>
        <taxon>Drosophila</taxon>
    </lineage>
</organism>
<dbReference type="GO" id="GO:0005524">
    <property type="term" value="F:ATP binding"/>
    <property type="evidence" value="ECO:0007669"/>
    <property type="project" value="UniProtKB-KW"/>
</dbReference>
<evidence type="ECO:0000256" key="1">
    <source>
        <dbReference type="ARBA" id="ARBA00001593"/>
    </source>
</evidence>
<name>A0A0Q9WJE1_DROVI</name>
<protein>
    <recommendedName>
        <fullName evidence="4">adenylate cyclase</fullName>
        <ecNumber evidence="4">4.6.1.1</ecNumber>
    </recommendedName>
</protein>
<evidence type="ECO:0000256" key="5">
    <source>
        <dbReference type="ARBA" id="ARBA00022692"/>
    </source>
</evidence>
<dbReference type="eggNOG" id="KOG3619">
    <property type="taxonomic scope" value="Eukaryota"/>
</dbReference>
<feature type="transmembrane region" description="Helical" evidence="15">
    <location>
        <begin position="46"/>
        <end position="67"/>
    </location>
</feature>
<proteinExistence type="inferred from homology"/>
<keyword evidence="7" id="KW-0547">Nucleotide-binding</keyword>
<feature type="transmembrane region" description="Helical" evidence="15">
    <location>
        <begin position="769"/>
        <end position="786"/>
    </location>
</feature>
<dbReference type="FunFam" id="3.30.70.1230:FF:000024">
    <property type="entry name" value="ACXA, isoform A"/>
    <property type="match status" value="1"/>
</dbReference>
<dbReference type="GO" id="GO:0005886">
    <property type="term" value="C:plasma membrane"/>
    <property type="evidence" value="ECO:0007669"/>
    <property type="project" value="TreeGrafter"/>
</dbReference>
<keyword evidence="9" id="KW-0460">Magnesium</keyword>
<evidence type="ECO:0000256" key="11">
    <source>
        <dbReference type="ARBA" id="ARBA00022998"/>
    </source>
</evidence>
<feature type="transmembrane region" description="Helical" evidence="15">
    <location>
        <begin position="109"/>
        <end position="130"/>
    </location>
</feature>
<keyword evidence="10 15" id="KW-1133">Transmembrane helix</keyword>
<dbReference type="Pfam" id="PF00211">
    <property type="entry name" value="Guanylate_cyc"/>
    <property type="match status" value="2"/>
</dbReference>
<feature type="transmembrane region" description="Helical" evidence="15">
    <location>
        <begin position="577"/>
        <end position="594"/>
    </location>
</feature>
<keyword evidence="12 15" id="KW-0472">Membrane</keyword>
<dbReference type="GO" id="GO:0007189">
    <property type="term" value="P:adenylate cyclase-activating G protein-coupled receptor signaling pathway"/>
    <property type="evidence" value="ECO:0007669"/>
    <property type="project" value="TreeGrafter"/>
</dbReference>
<feature type="transmembrane region" description="Helical" evidence="15">
    <location>
        <begin position="661"/>
        <end position="680"/>
    </location>
</feature>
<evidence type="ECO:0000256" key="6">
    <source>
        <dbReference type="ARBA" id="ARBA00022723"/>
    </source>
</evidence>
<dbReference type="PROSITE" id="PS00452">
    <property type="entry name" value="GUANYLATE_CYCLASE_1"/>
    <property type="match status" value="1"/>
</dbReference>
<dbReference type="GO" id="GO:0046872">
    <property type="term" value="F:metal ion binding"/>
    <property type="evidence" value="ECO:0007669"/>
    <property type="project" value="UniProtKB-KW"/>
</dbReference>
<dbReference type="EC" id="4.6.1.1" evidence="4"/>
<evidence type="ECO:0000256" key="9">
    <source>
        <dbReference type="ARBA" id="ARBA00022842"/>
    </source>
</evidence>
<dbReference type="PROSITE" id="PS50125">
    <property type="entry name" value="GUANYLATE_CYCLASE_2"/>
    <property type="match status" value="2"/>
</dbReference>
<evidence type="ECO:0000256" key="10">
    <source>
        <dbReference type="ARBA" id="ARBA00022989"/>
    </source>
</evidence>
<feature type="domain" description="Guanylate cyclase" evidence="16">
    <location>
        <begin position="843"/>
        <end position="1025"/>
    </location>
</feature>
<comment type="catalytic activity">
    <reaction evidence="1">
        <text>ATP = 3',5'-cyclic AMP + diphosphate</text>
        <dbReference type="Rhea" id="RHEA:15389"/>
        <dbReference type="ChEBI" id="CHEBI:30616"/>
        <dbReference type="ChEBI" id="CHEBI:33019"/>
        <dbReference type="ChEBI" id="CHEBI:58165"/>
        <dbReference type="EC" id="4.6.1.1"/>
    </reaction>
</comment>
<feature type="domain" description="Guanylate cyclase" evidence="16">
    <location>
        <begin position="300"/>
        <end position="427"/>
    </location>
</feature>
<evidence type="ECO:0000256" key="4">
    <source>
        <dbReference type="ARBA" id="ARBA00012201"/>
    </source>
</evidence>
<dbReference type="InterPro" id="IPR018297">
    <property type="entry name" value="A/G_cyclase_CS"/>
</dbReference>
<evidence type="ECO:0000313" key="17">
    <source>
        <dbReference type="EMBL" id="KRF84841.1"/>
    </source>
</evidence>
<feature type="transmembrane region" description="Helical" evidence="15">
    <location>
        <begin position="707"/>
        <end position="726"/>
    </location>
</feature>
<evidence type="ECO:0000256" key="3">
    <source>
        <dbReference type="ARBA" id="ARBA00004141"/>
    </source>
</evidence>
<keyword evidence="5 15" id="KW-0812">Transmembrane</keyword>
<sequence>MNVKMKCKLDYSKEIRWERNFLKKKCKEVGVEKEFTAYQMRLSANYVVVFLLLHLAFTILHCVMLLTTCEDRDKIYIDVGCYTLSTVLVTLVLWPSANPKCMPRLRYKKYLTSVLAVVFMVVTDLLLNIYHYHMDDWIIGSFFDTYTLFTIYMFLPIPYILPSLVLGISVSVIYTSYFVLYLASKHRYEISNVAHLNYLSVEISHQFCVNLYGAFFRIMREIIVRSSFLDRHQYVMEDIWLRSAREQEKVFLHSILPPQISQPIQEDIRNRIKFSEKHRNTPINIRRDRIMAIQIHPDVSILYADIVNYTYLTTTLTVKQLISLLHELYARFDLAASRYTVQRIKFLGDCYYCVAGLTRPDPDHAKCCLDFGLCMIDNIREVRAKEKLDIDIRVGVHSGALCAGVLGAAKLQYDIWGSDVVIANRLEGTGLPGHIHTSERTLQMIIEPRYEVQPGTEKARNDPFLQKHNVITYLIPFNVRPRTIPDLDIDHIKIIDSETELKKQSSIGLELREEFKKMPVGPISVKENFKEVFQLWGKDKDKERIRARPVIGIYLLHFRDPRLEYNYMHQPDYMLKYSMLLAWVFGLNLCYIQYVHDSGLVKNGVIVDLVVMLSLTVLLFLTWYKKLCFLRYSTQDHKYSRISCCLFRVAESIQRSLIKRIGIYMYTIISYFSIITVMLMDCDREEYEVVHIESKLYHYEPDMNMCFHPWLLTNMVCLIIGMSLIFTRIPFMMKVVVSTLEAITYMIILFFQFEYIVHHSLTTNPYFEAEYAHCLLVIITLLSLYFKERQTEFNNKINYKWREELLKKQHDAFIADQSITILLHNILPAHVANVYLTSLAKHELYYEDYAMVAVMFASLHNFQLDLPNLRVLNEIISEFDRILSYYRDDYLVEKIKIVGCTYMAACGLDLRFSSVISQERSTHESVIQEVLRARRSISVLRKDNYASSEKKEEVVFVLTTFALDLMRTLWTCNNDYRNVPVDRDVFTADMSIGISSGEVMAGVVGASQVHYDIWGNAVNMASRMDSTGLAGQIQVTEETAEMLRKYGLECNYRGMTFVKGRGILPTYFVGIDENYEFKYIYESRHHNLSDNSDSQHGSSEKNA</sequence>
<accession>A0A0Q9WJE1</accession>
<evidence type="ECO:0000256" key="13">
    <source>
        <dbReference type="ARBA" id="ARBA00023239"/>
    </source>
</evidence>
<evidence type="ECO:0000256" key="7">
    <source>
        <dbReference type="ARBA" id="ARBA00022741"/>
    </source>
</evidence>
<evidence type="ECO:0000313" key="18">
    <source>
        <dbReference type="Proteomes" id="UP000008792"/>
    </source>
</evidence>
<keyword evidence="6" id="KW-0479">Metal-binding</keyword>
<dbReference type="InParanoid" id="A0A0Q9WJE1"/>
<dbReference type="OrthoDB" id="10006362at2759"/>
<keyword evidence="13 14" id="KW-0456">Lyase</keyword>
<dbReference type="GO" id="GO:0004016">
    <property type="term" value="F:adenylate cyclase activity"/>
    <property type="evidence" value="ECO:0007669"/>
    <property type="project" value="UniProtKB-EC"/>
</dbReference>
<dbReference type="Gene3D" id="3.30.70.1230">
    <property type="entry name" value="Nucleotide cyclase"/>
    <property type="match status" value="2"/>
</dbReference>
<dbReference type="InterPro" id="IPR029787">
    <property type="entry name" value="Nucleotide_cyclase"/>
</dbReference>
<dbReference type="Proteomes" id="UP000008792">
    <property type="component" value="Unassembled WGS sequence"/>
</dbReference>
<reference evidence="17 18" key="1">
    <citation type="journal article" date="2007" name="Nature">
        <title>Evolution of genes and genomes on the Drosophila phylogeny.</title>
        <authorList>
            <consortium name="Drosophila 12 Genomes Consortium"/>
            <person name="Clark A.G."/>
            <person name="Eisen M.B."/>
            <person name="Smith D.R."/>
            <person name="Bergman C.M."/>
            <person name="Oliver B."/>
            <person name="Markow T.A."/>
            <person name="Kaufman T.C."/>
            <person name="Kellis M."/>
            <person name="Gelbart W."/>
            <person name="Iyer V.N."/>
            <person name="Pollard D.A."/>
            <person name="Sackton T.B."/>
            <person name="Larracuente A.M."/>
            <person name="Singh N.D."/>
            <person name="Abad J.P."/>
            <person name="Abt D.N."/>
            <person name="Adryan B."/>
            <person name="Aguade M."/>
            <person name="Akashi H."/>
            <person name="Anderson W.W."/>
            <person name="Aquadro C.F."/>
            <person name="Ardell D.H."/>
            <person name="Arguello R."/>
            <person name="Artieri C.G."/>
            <person name="Barbash D.A."/>
            <person name="Barker D."/>
            <person name="Barsanti P."/>
            <person name="Batterham P."/>
            <person name="Batzoglou S."/>
            <person name="Begun D."/>
            <person name="Bhutkar A."/>
            <person name="Blanco E."/>
            <person name="Bosak S.A."/>
            <person name="Bradley R.K."/>
            <person name="Brand A.D."/>
            <person name="Brent M.R."/>
            <person name="Brooks A.N."/>
            <person name="Brown R.H."/>
            <person name="Butlin R.K."/>
            <person name="Caggese C."/>
            <person name="Calvi B.R."/>
            <person name="Bernardo de Carvalho A."/>
            <person name="Caspi A."/>
            <person name="Castrezana S."/>
            <person name="Celniker S.E."/>
            <person name="Chang J.L."/>
            <person name="Chapple C."/>
            <person name="Chatterji S."/>
            <person name="Chinwalla A."/>
            <person name="Civetta A."/>
            <person name="Clifton S.W."/>
            <person name="Comeron J.M."/>
            <person name="Costello J.C."/>
            <person name="Coyne J.A."/>
            <person name="Daub J."/>
            <person name="David R.G."/>
            <person name="Delcher A.L."/>
            <person name="Delehaunty K."/>
            <person name="Do C.B."/>
            <person name="Ebling H."/>
            <person name="Edwards K."/>
            <person name="Eickbush T."/>
            <person name="Evans J.D."/>
            <person name="Filipski A."/>
            <person name="Findeiss S."/>
            <person name="Freyhult E."/>
            <person name="Fulton L."/>
            <person name="Fulton R."/>
            <person name="Garcia A.C."/>
            <person name="Gardiner A."/>
            <person name="Garfield D.A."/>
            <person name="Garvin B.E."/>
            <person name="Gibson G."/>
            <person name="Gilbert D."/>
            <person name="Gnerre S."/>
            <person name="Godfrey J."/>
            <person name="Good R."/>
            <person name="Gotea V."/>
            <person name="Gravely B."/>
            <person name="Greenberg A.J."/>
            <person name="Griffiths-Jones S."/>
            <person name="Gross S."/>
            <person name="Guigo R."/>
            <person name="Gustafson E.A."/>
            <person name="Haerty W."/>
            <person name="Hahn M.W."/>
            <person name="Halligan D.L."/>
            <person name="Halpern A.L."/>
            <person name="Halter G.M."/>
            <person name="Han M.V."/>
            <person name="Heger A."/>
            <person name="Hillier L."/>
            <person name="Hinrichs A.S."/>
            <person name="Holmes I."/>
            <person name="Hoskins R.A."/>
            <person name="Hubisz M.J."/>
            <person name="Hultmark D."/>
            <person name="Huntley M.A."/>
            <person name="Jaffe D.B."/>
            <person name="Jagadeeshan S."/>
            <person name="Jeck W.R."/>
            <person name="Johnson J."/>
            <person name="Jones C.D."/>
            <person name="Jordan W.C."/>
            <person name="Karpen G.H."/>
            <person name="Kataoka E."/>
            <person name="Keightley P.D."/>
            <person name="Kheradpour P."/>
            <person name="Kirkness E.F."/>
            <person name="Koerich L.B."/>
            <person name="Kristiansen K."/>
            <person name="Kudrna D."/>
            <person name="Kulathinal R.J."/>
            <person name="Kumar S."/>
            <person name="Kwok R."/>
            <person name="Lander E."/>
            <person name="Langley C.H."/>
            <person name="Lapoint R."/>
            <person name="Lazzaro B.P."/>
            <person name="Lee S.J."/>
            <person name="Levesque L."/>
            <person name="Li R."/>
            <person name="Lin C.F."/>
            <person name="Lin M.F."/>
            <person name="Lindblad-Toh K."/>
            <person name="Llopart A."/>
            <person name="Long M."/>
            <person name="Low L."/>
            <person name="Lozovsky E."/>
            <person name="Lu J."/>
            <person name="Luo M."/>
            <person name="Machado C.A."/>
            <person name="Makalowski W."/>
            <person name="Marzo M."/>
            <person name="Matsuda M."/>
            <person name="Matzkin L."/>
            <person name="McAllister B."/>
            <person name="McBride C.S."/>
            <person name="McKernan B."/>
            <person name="McKernan K."/>
            <person name="Mendez-Lago M."/>
            <person name="Minx P."/>
            <person name="Mollenhauer M.U."/>
            <person name="Montooth K."/>
            <person name="Mount S.M."/>
            <person name="Mu X."/>
            <person name="Myers E."/>
            <person name="Negre B."/>
            <person name="Newfeld S."/>
            <person name="Nielsen R."/>
            <person name="Noor M.A."/>
            <person name="O'Grady P."/>
            <person name="Pachter L."/>
            <person name="Papaceit M."/>
            <person name="Parisi M.J."/>
            <person name="Parisi M."/>
            <person name="Parts L."/>
            <person name="Pedersen J.S."/>
            <person name="Pesole G."/>
            <person name="Phillippy A.M."/>
            <person name="Ponting C.P."/>
            <person name="Pop M."/>
            <person name="Porcelli D."/>
            <person name="Powell J.R."/>
            <person name="Prohaska S."/>
            <person name="Pruitt K."/>
            <person name="Puig M."/>
            <person name="Quesneville H."/>
            <person name="Ram K.R."/>
            <person name="Rand D."/>
            <person name="Rasmussen M.D."/>
            <person name="Reed L.K."/>
            <person name="Reenan R."/>
            <person name="Reily A."/>
            <person name="Remington K.A."/>
            <person name="Rieger T.T."/>
            <person name="Ritchie M.G."/>
            <person name="Robin C."/>
            <person name="Rogers Y.H."/>
            <person name="Rohde C."/>
            <person name="Rozas J."/>
            <person name="Rubenfield M.J."/>
            <person name="Ruiz A."/>
            <person name="Russo S."/>
            <person name="Salzberg S.L."/>
            <person name="Sanchez-Gracia A."/>
            <person name="Saranga D.J."/>
            <person name="Sato H."/>
            <person name="Schaeffer S.W."/>
            <person name="Schatz M.C."/>
            <person name="Schlenke T."/>
            <person name="Schwartz R."/>
            <person name="Segarra C."/>
            <person name="Singh R.S."/>
            <person name="Sirot L."/>
            <person name="Sirota M."/>
            <person name="Sisneros N.B."/>
            <person name="Smith C.D."/>
            <person name="Smith T.F."/>
            <person name="Spieth J."/>
            <person name="Stage D.E."/>
            <person name="Stark A."/>
            <person name="Stephan W."/>
            <person name="Strausberg R.L."/>
            <person name="Strempel S."/>
            <person name="Sturgill D."/>
            <person name="Sutton G."/>
            <person name="Sutton G.G."/>
            <person name="Tao W."/>
            <person name="Teichmann S."/>
            <person name="Tobari Y.N."/>
            <person name="Tomimura Y."/>
            <person name="Tsolas J.M."/>
            <person name="Valente V.L."/>
            <person name="Venter E."/>
            <person name="Venter J.C."/>
            <person name="Vicario S."/>
            <person name="Vieira F.G."/>
            <person name="Vilella A.J."/>
            <person name="Villasante A."/>
            <person name="Walenz B."/>
            <person name="Wang J."/>
            <person name="Wasserman M."/>
            <person name="Watts T."/>
            <person name="Wilson D."/>
            <person name="Wilson R.K."/>
            <person name="Wing R.A."/>
            <person name="Wolfner M.F."/>
            <person name="Wong A."/>
            <person name="Wong G.K."/>
            <person name="Wu C.I."/>
            <person name="Wu G."/>
            <person name="Yamamoto D."/>
            <person name="Yang H.P."/>
            <person name="Yang S.P."/>
            <person name="Yorke J.A."/>
            <person name="Yoshida K."/>
            <person name="Zdobnov E."/>
            <person name="Zhang P."/>
            <person name="Zhang Y."/>
            <person name="Zimin A.V."/>
            <person name="Baldwin J."/>
            <person name="Abdouelleil A."/>
            <person name="Abdulkadir J."/>
            <person name="Abebe A."/>
            <person name="Abera B."/>
            <person name="Abreu J."/>
            <person name="Acer S.C."/>
            <person name="Aftuck L."/>
            <person name="Alexander A."/>
            <person name="An P."/>
            <person name="Anderson E."/>
            <person name="Anderson S."/>
            <person name="Arachi H."/>
            <person name="Azer M."/>
            <person name="Bachantsang P."/>
            <person name="Barry A."/>
            <person name="Bayul T."/>
            <person name="Berlin A."/>
            <person name="Bessette D."/>
            <person name="Bloom T."/>
            <person name="Blye J."/>
            <person name="Boguslavskiy L."/>
            <person name="Bonnet C."/>
            <person name="Boukhgalter B."/>
            <person name="Bourzgui I."/>
            <person name="Brown A."/>
            <person name="Cahill P."/>
            <person name="Channer S."/>
            <person name="Cheshatsang Y."/>
            <person name="Chuda L."/>
            <person name="Citroen M."/>
            <person name="Collymore A."/>
            <person name="Cooke P."/>
            <person name="Costello M."/>
            <person name="D'Aco K."/>
            <person name="Daza R."/>
            <person name="De Haan G."/>
            <person name="DeGray S."/>
            <person name="DeMaso C."/>
            <person name="Dhargay N."/>
            <person name="Dooley K."/>
            <person name="Dooley E."/>
            <person name="Doricent M."/>
            <person name="Dorje P."/>
            <person name="Dorjee K."/>
            <person name="Dupes A."/>
            <person name="Elong R."/>
            <person name="Falk J."/>
            <person name="Farina A."/>
            <person name="Faro S."/>
            <person name="Ferguson D."/>
            <person name="Fisher S."/>
            <person name="Foley C.D."/>
            <person name="Franke A."/>
            <person name="Friedrich D."/>
            <person name="Gadbois L."/>
            <person name="Gearin G."/>
            <person name="Gearin C.R."/>
            <person name="Giannoukos G."/>
            <person name="Goode T."/>
            <person name="Graham J."/>
            <person name="Grandbois E."/>
            <person name="Grewal S."/>
            <person name="Gyaltsen K."/>
            <person name="Hafez N."/>
            <person name="Hagos B."/>
            <person name="Hall J."/>
            <person name="Henson C."/>
            <person name="Hollinger A."/>
            <person name="Honan T."/>
            <person name="Huard M.D."/>
            <person name="Hughes L."/>
            <person name="Hurhula B."/>
            <person name="Husby M.E."/>
            <person name="Kamat A."/>
            <person name="Kanga B."/>
            <person name="Kashin S."/>
            <person name="Khazanovich D."/>
            <person name="Kisner P."/>
            <person name="Lance K."/>
            <person name="Lara M."/>
            <person name="Lee W."/>
            <person name="Lennon N."/>
            <person name="Letendre F."/>
            <person name="LeVine R."/>
            <person name="Lipovsky A."/>
            <person name="Liu X."/>
            <person name="Liu J."/>
            <person name="Liu S."/>
            <person name="Lokyitsang T."/>
            <person name="Lokyitsang Y."/>
            <person name="Lubonja R."/>
            <person name="Lui A."/>
            <person name="MacDonald P."/>
            <person name="Magnisalis V."/>
            <person name="Maru K."/>
            <person name="Matthews C."/>
            <person name="McCusker W."/>
            <person name="McDonough S."/>
            <person name="Mehta T."/>
            <person name="Meldrim J."/>
            <person name="Meneus L."/>
            <person name="Mihai O."/>
            <person name="Mihalev A."/>
            <person name="Mihova T."/>
            <person name="Mittelman R."/>
            <person name="Mlenga V."/>
            <person name="Montmayeur A."/>
            <person name="Mulrain L."/>
            <person name="Navidi A."/>
            <person name="Naylor J."/>
            <person name="Negash T."/>
            <person name="Nguyen T."/>
            <person name="Nguyen N."/>
            <person name="Nicol R."/>
            <person name="Norbu C."/>
            <person name="Norbu N."/>
            <person name="Novod N."/>
            <person name="O'Neill B."/>
            <person name="Osman S."/>
            <person name="Markiewicz E."/>
            <person name="Oyono O.L."/>
            <person name="Patti C."/>
            <person name="Phunkhang P."/>
            <person name="Pierre F."/>
            <person name="Priest M."/>
            <person name="Raghuraman S."/>
            <person name="Rege F."/>
            <person name="Reyes R."/>
            <person name="Rise C."/>
            <person name="Rogov P."/>
            <person name="Ross K."/>
            <person name="Ryan E."/>
            <person name="Settipalli S."/>
            <person name="Shea T."/>
            <person name="Sherpa N."/>
            <person name="Shi L."/>
            <person name="Shih D."/>
            <person name="Sparrow T."/>
            <person name="Spaulding J."/>
            <person name="Stalker J."/>
            <person name="Stange-Thomann N."/>
            <person name="Stavropoulos S."/>
            <person name="Stone C."/>
            <person name="Strader C."/>
            <person name="Tesfaye S."/>
            <person name="Thomson T."/>
            <person name="Thoulutsang Y."/>
            <person name="Thoulutsang D."/>
            <person name="Topham K."/>
            <person name="Topping I."/>
            <person name="Tsamla T."/>
            <person name="Vassiliev H."/>
            <person name="Vo A."/>
            <person name="Wangchuk T."/>
            <person name="Wangdi T."/>
            <person name="Weiand M."/>
            <person name="Wilkinson J."/>
            <person name="Wilson A."/>
            <person name="Yadav S."/>
            <person name="Young G."/>
            <person name="Yu Q."/>
            <person name="Zembek L."/>
            <person name="Zhong D."/>
            <person name="Zimmer A."/>
            <person name="Zwirko Z."/>
            <person name="Jaffe D.B."/>
            <person name="Alvarez P."/>
            <person name="Brockman W."/>
            <person name="Butler J."/>
            <person name="Chin C."/>
            <person name="Gnerre S."/>
            <person name="Grabherr M."/>
            <person name="Kleber M."/>
            <person name="Mauceli E."/>
            <person name="MacCallum I."/>
        </authorList>
    </citation>
    <scope>NUCLEOTIDE SEQUENCE [LARGE SCALE GENOMIC DNA]</scope>
    <source>
        <strain evidence="18">Tucson 15010-1051.87</strain>
    </source>
</reference>
<comment type="cofactor">
    <cofactor evidence="2">
        <name>Mg(2+)</name>
        <dbReference type="ChEBI" id="CHEBI:18420"/>
    </cofactor>
</comment>
<dbReference type="SMART" id="SM00044">
    <property type="entry name" value="CYCc"/>
    <property type="match status" value="2"/>
</dbReference>
<feature type="transmembrane region" description="Helical" evidence="15">
    <location>
        <begin position="161"/>
        <end position="183"/>
    </location>
</feature>
<evidence type="ECO:0000256" key="2">
    <source>
        <dbReference type="ARBA" id="ARBA00001946"/>
    </source>
</evidence>
<comment type="subcellular location">
    <subcellularLocation>
        <location evidence="3">Membrane</location>
        <topology evidence="3">Multi-pass membrane protein</topology>
    </subcellularLocation>
</comment>
<dbReference type="SUPFAM" id="SSF55073">
    <property type="entry name" value="Nucleotide cyclase"/>
    <property type="match status" value="2"/>
</dbReference>
<feature type="transmembrane region" description="Helical" evidence="15">
    <location>
        <begin position="79"/>
        <end position="97"/>
    </location>
</feature>
<feature type="transmembrane region" description="Helical" evidence="15">
    <location>
        <begin position="606"/>
        <end position="624"/>
    </location>
</feature>
<dbReference type="GO" id="GO:0006171">
    <property type="term" value="P:cAMP biosynthetic process"/>
    <property type="evidence" value="ECO:0007669"/>
    <property type="project" value="UniProtKB-KW"/>
</dbReference>
<evidence type="ECO:0000256" key="8">
    <source>
        <dbReference type="ARBA" id="ARBA00022840"/>
    </source>
</evidence>
<dbReference type="STRING" id="7244.A0A0Q9WJE1"/>
<evidence type="ECO:0000256" key="15">
    <source>
        <dbReference type="SAM" id="Phobius"/>
    </source>
</evidence>
<dbReference type="PANTHER" id="PTHR45627:SF23">
    <property type="entry name" value="AT30656P-RELATED"/>
    <property type="match status" value="1"/>
</dbReference>
<evidence type="ECO:0000259" key="16">
    <source>
        <dbReference type="PROSITE" id="PS50125"/>
    </source>
</evidence>
<gene>
    <name evidence="17" type="primary">Dvir\GJ11622</name>
    <name evidence="17" type="ORF">Dvir_GJ11622</name>
</gene>
<keyword evidence="11" id="KW-0115">cAMP biosynthesis</keyword>
<comment type="similarity">
    <text evidence="14">Belongs to the adenylyl cyclase class-4/guanylyl cyclase family.</text>
</comment>
<keyword evidence="8" id="KW-0067">ATP-binding</keyword>
<dbReference type="AlphaFoldDB" id="A0A0Q9WJE1"/>
<feature type="transmembrane region" description="Helical" evidence="15">
    <location>
        <begin position="735"/>
        <end position="757"/>
    </location>
</feature>
<evidence type="ECO:0000256" key="12">
    <source>
        <dbReference type="ARBA" id="ARBA00023136"/>
    </source>
</evidence>
<dbReference type="GO" id="GO:0035556">
    <property type="term" value="P:intracellular signal transduction"/>
    <property type="evidence" value="ECO:0007669"/>
    <property type="project" value="InterPro"/>
</dbReference>
<dbReference type="CDD" id="cd07302">
    <property type="entry name" value="CHD"/>
    <property type="match status" value="2"/>
</dbReference>
<keyword evidence="18" id="KW-1185">Reference proteome</keyword>
<dbReference type="PANTHER" id="PTHR45627">
    <property type="entry name" value="ADENYLATE CYCLASE TYPE 1"/>
    <property type="match status" value="1"/>
</dbReference>
<dbReference type="FunCoup" id="A0A0Q9WJE1">
    <property type="interactions" value="103"/>
</dbReference>